<comment type="similarity">
    <text evidence="1">Belongs to the class-II fumarase/aspartase family.</text>
</comment>
<evidence type="ECO:0000313" key="4">
    <source>
        <dbReference type="EMBL" id="SHG52985.1"/>
    </source>
</evidence>
<dbReference type="PANTHER" id="PTHR43172">
    <property type="entry name" value="ADENYLOSUCCINATE LYASE"/>
    <property type="match status" value="1"/>
</dbReference>
<dbReference type="InterPro" id="IPR020557">
    <property type="entry name" value="Fumarate_lyase_CS"/>
</dbReference>
<dbReference type="EMBL" id="FQUP01000005">
    <property type="protein sequence ID" value="SHG52985.1"/>
    <property type="molecule type" value="Genomic_DNA"/>
</dbReference>
<dbReference type="GO" id="GO:0016829">
    <property type="term" value="F:lyase activity"/>
    <property type="evidence" value="ECO:0007669"/>
    <property type="project" value="UniProtKB-ARBA"/>
</dbReference>
<evidence type="ECO:0000256" key="1">
    <source>
        <dbReference type="ARBA" id="ARBA00034772"/>
    </source>
</evidence>
<dbReference type="OrthoDB" id="9768878at2"/>
<dbReference type="STRING" id="1122133.SAMN02745157_4414"/>
<gene>
    <name evidence="4" type="ORF">SAMN02745157_4414</name>
</gene>
<dbReference type="PRINTS" id="PR00145">
    <property type="entry name" value="ARGSUCLYASE"/>
</dbReference>
<evidence type="ECO:0000313" key="5">
    <source>
        <dbReference type="Proteomes" id="UP000184485"/>
    </source>
</evidence>
<dbReference type="SUPFAM" id="SSF48557">
    <property type="entry name" value="L-aspartase-like"/>
    <property type="match status" value="1"/>
</dbReference>
<proteinExistence type="inferred from homology"/>
<dbReference type="RefSeq" id="WP_073057507.1">
    <property type="nucleotide sequence ID" value="NZ_FQUP01000005.1"/>
</dbReference>
<dbReference type="PROSITE" id="PS00163">
    <property type="entry name" value="FUMARATE_LYASES"/>
    <property type="match status" value="1"/>
</dbReference>
<keyword evidence="5" id="KW-1185">Reference proteome</keyword>
<dbReference type="InterPro" id="IPR000362">
    <property type="entry name" value="Fumarate_lyase_fam"/>
</dbReference>
<dbReference type="InterPro" id="IPR008948">
    <property type="entry name" value="L-Aspartase-like"/>
</dbReference>
<dbReference type="Proteomes" id="UP000184485">
    <property type="component" value="Unassembled WGS sequence"/>
</dbReference>
<dbReference type="NCBIfam" id="NF004631">
    <property type="entry name" value="PRK05975.1"/>
    <property type="match status" value="1"/>
</dbReference>
<dbReference type="GO" id="GO:0047472">
    <property type="term" value="F:3-carboxy-cis,cis-muconate cycloisomerase activity"/>
    <property type="evidence" value="ECO:0007669"/>
    <property type="project" value="UniProtKB-UniRule"/>
</dbReference>
<feature type="domain" description="Fumarate lyase N-terminal" evidence="3">
    <location>
        <begin position="24"/>
        <end position="288"/>
    </location>
</feature>
<name>A0A1M5KJS9_9HYPH</name>
<evidence type="ECO:0000256" key="2">
    <source>
        <dbReference type="NCBIfam" id="TIGR02426"/>
    </source>
</evidence>
<dbReference type="Pfam" id="PF00206">
    <property type="entry name" value="Lyase_1"/>
    <property type="match status" value="1"/>
</dbReference>
<sequence length="355" mass="37068">MTTSLLSALAGDAAIEAFFSEGSEIEAMLAFETALAGAEADAGIIPSESAAAIAATCHAFRPPLDALRAGMAKDGVVGPSFVALLRTAVGEPHGKWLHFGATSQDLVDTALILRLKPIIAELSARLAALISALRHLQEINGGVALMAQTRMQRALPFTAADKIDTWLRPLERDEARLAEITPRLLVVQFGGPVGTRSGLDGKGDLIAEKLAERLGLSAAPAWHTARDSIIEWGGWLSLVSGTLGKIGADIALMAQNEVAAVQIAGGGGSSAMPHKSNPVDAEVLTALARFNAGLAGTLHQALVHENERSGAAWTLEWLVLPTMAITTGAALRHAAQLIAAMQFLPDAEPDQPSDR</sequence>
<dbReference type="PRINTS" id="PR00149">
    <property type="entry name" value="FUMRATELYASE"/>
</dbReference>
<dbReference type="Gene3D" id="1.20.200.10">
    <property type="entry name" value="Fumarase/aspartase (Central domain)"/>
    <property type="match status" value="1"/>
</dbReference>
<dbReference type="InterPro" id="IPR022761">
    <property type="entry name" value="Fumarate_lyase_N"/>
</dbReference>
<dbReference type="NCBIfam" id="TIGR02426">
    <property type="entry name" value="protocat_pcaB"/>
    <property type="match status" value="1"/>
</dbReference>
<dbReference type="EC" id="5.5.1.2" evidence="2"/>
<organism evidence="4 5">
    <name type="scientific">Kaistia soli DSM 19436</name>
    <dbReference type="NCBI Taxonomy" id="1122133"/>
    <lineage>
        <taxon>Bacteria</taxon>
        <taxon>Pseudomonadati</taxon>
        <taxon>Pseudomonadota</taxon>
        <taxon>Alphaproteobacteria</taxon>
        <taxon>Hyphomicrobiales</taxon>
        <taxon>Kaistiaceae</taxon>
        <taxon>Kaistia</taxon>
    </lineage>
</organism>
<dbReference type="PANTHER" id="PTHR43172:SF2">
    <property type="entry name" value="ADENYLOSUCCINATE LYASE C-TERMINAL DOMAIN-CONTAINING PROTEIN"/>
    <property type="match status" value="1"/>
</dbReference>
<dbReference type="InterPro" id="IPR012789">
    <property type="entry name" value="Protocat_PcaB-like"/>
</dbReference>
<protein>
    <recommendedName>
        <fullName evidence="2">3-carboxy-cis,cis-muconate cycloisomerase</fullName>
        <ecNumber evidence="2">5.5.1.2</ecNumber>
    </recommendedName>
</protein>
<keyword evidence="4" id="KW-0413">Isomerase</keyword>
<accession>A0A1M5KJS9</accession>
<reference evidence="4 5" key="1">
    <citation type="submission" date="2016-11" db="EMBL/GenBank/DDBJ databases">
        <authorList>
            <person name="Jaros S."/>
            <person name="Januszkiewicz K."/>
            <person name="Wedrychowicz H."/>
        </authorList>
    </citation>
    <scope>NUCLEOTIDE SEQUENCE [LARGE SCALE GENOMIC DNA]</scope>
    <source>
        <strain evidence="4 5">DSM 19436</strain>
    </source>
</reference>
<dbReference type="AlphaFoldDB" id="A0A1M5KJS9"/>
<dbReference type="GO" id="GO:0019619">
    <property type="term" value="P:3,4-dihydroxybenzoate catabolic process"/>
    <property type="evidence" value="ECO:0007669"/>
    <property type="project" value="InterPro"/>
</dbReference>
<evidence type="ECO:0000259" key="3">
    <source>
        <dbReference type="Pfam" id="PF00206"/>
    </source>
</evidence>